<feature type="domain" description="DUF5105" evidence="2">
    <location>
        <begin position="23"/>
        <end position="130"/>
    </location>
</feature>
<keyword evidence="1" id="KW-0732">Signal</keyword>
<evidence type="ECO:0000313" key="4">
    <source>
        <dbReference type="Proteomes" id="UP000674938"/>
    </source>
</evidence>
<dbReference type="InterPro" id="IPR031343">
    <property type="entry name" value="DUF5105"/>
</dbReference>
<reference evidence="3" key="1">
    <citation type="submission" date="2020-12" db="EMBL/GenBank/DDBJ databases">
        <title>Vagococcus allomyrinae sp. nov. and Enterococcus lavae sp. nov., isolated from the larvae of Allomyrina dichotoma.</title>
        <authorList>
            <person name="Lee S.D."/>
        </authorList>
    </citation>
    <scope>NUCLEOTIDE SEQUENCE</scope>
    <source>
        <strain evidence="3">BWB3-3</strain>
    </source>
</reference>
<dbReference type="PROSITE" id="PS51257">
    <property type="entry name" value="PROKAR_LIPOPROTEIN"/>
    <property type="match status" value="1"/>
</dbReference>
<organism evidence="3 4">
    <name type="scientific">Vagococcus allomyrinae</name>
    <dbReference type="NCBI Taxonomy" id="2794353"/>
    <lineage>
        <taxon>Bacteria</taxon>
        <taxon>Bacillati</taxon>
        <taxon>Bacillota</taxon>
        <taxon>Bacilli</taxon>
        <taxon>Lactobacillales</taxon>
        <taxon>Enterococcaceae</taxon>
        <taxon>Vagococcus</taxon>
    </lineage>
</organism>
<gene>
    <name evidence="3" type="ORF">I6N95_13645</name>
</gene>
<protein>
    <submittedName>
        <fullName evidence="3">DUF5105 domain-containing protein</fullName>
    </submittedName>
</protein>
<dbReference type="Proteomes" id="UP000674938">
    <property type="component" value="Unassembled WGS sequence"/>
</dbReference>
<evidence type="ECO:0000313" key="3">
    <source>
        <dbReference type="EMBL" id="MBP1042060.1"/>
    </source>
</evidence>
<comment type="caution">
    <text evidence="3">The sequence shown here is derived from an EMBL/GenBank/DDBJ whole genome shotgun (WGS) entry which is preliminary data.</text>
</comment>
<dbReference type="EMBL" id="JAEEGA010000008">
    <property type="protein sequence ID" value="MBP1042060.1"/>
    <property type="molecule type" value="Genomic_DNA"/>
</dbReference>
<evidence type="ECO:0000259" key="2">
    <source>
        <dbReference type="Pfam" id="PF17118"/>
    </source>
</evidence>
<evidence type="ECO:0000256" key="1">
    <source>
        <dbReference type="SAM" id="SignalP"/>
    </source>
</evidence>
<dbReference type="Pfam" id="PF17118">
    <property type="entry name" value="DUF5105"/>
    <property type="match status" value="1"/>
</dbReference>
<dbReference type="AlphaFoldDB" id="A0A940SV81"/>
<accession>A0A940SV81</accession>
<feature type="chain" id="PRO_5038447183" evidence="1">
    <location>
        <begin position="20"/>
        <end position="234"/>
    </location>
</feature>
<keyword evidence="4" id="KW-1185">Reference proteome</keyword>
<name>A0A940SV81_9ENTE</name>
<dbReference type="RefSeq" id="WP_209528892.1">
    <property type="nucleotide sequence ID" value="NZ_JAEEGA010000008.1"/>
</dbReference>
<feature type="signal peptide" evidence="1">
    <location>
        <begin position="1"/>
        <end position="19"/>
    </location>
</feature>
<proteinExistence type="predicted"/>
<sequence length="234" mass="26681">MKKKVIWAFLMVTAIVFLGACNKKEAAKVSAEAFMNAEFYLKDFDQYEKSFGKKIVESDDTAMTEQLAVQLAELGLEEDESKKAADAMFTVLQERTSYQVKVVKETQDEATIELTIKGLATDKFEAELQRLSIEKIIELVTSAGIENVKTEEDLRNLTSKADLDKAKQVVDEFHEDPKNINEIMVQAIADMEMASEPKVVTLVLETNKERKKYWEVNDEQRVINEITHILVMPY</sequence>